<sequence length="77" mass="8985">MLSTSYPKQPKTTKTMRTLRMEYEFSEADFTKEEAKAVLVADEAFTEADATYVLDVLYRRGHVYYVDEEVYITPTDD</sequence>
<keyword evidence="2" id="KW-1185">Reference proteome</keyword>
<proteinExistence type="predicted"/>
<name>M0M9G6_9EURY</name>
<reference evidence="1 2" key="1">
    <citation type="journal article" date="2014" name="PLoS Genet.">
        <title>Phylogenetically driven sequencing of extremely halophilic archaea reveals strategies for static and dynamic osmo-response.</title>
        <authorList>
            <person name="Becker E.A."/>
            <person name="Seitzer P.M."/>
            <person name="Tritt A."/>
            <person name="Larsen D."/>
            <person name="Krusor M."/>
            <person name="Yao A.I."/>
            <person name="Wu D."/>
            <person name="Madern D."/>
            <person name="Eisen J.A."/>
            <person name="Darling A.E."/>
            <person name="Facciotti M.T."/>
        </authorList>
    </citation>
    <scope>NUCLEOTIDE SEQUENCE [LARGE SCALE GENOMIC DNA]</scope>
    <source>
        <strain evidence="1 2">100A6</strain>
    </source>
</reference>
<gene>
    <name evidence="1" type="ORF">C447_00270</name>
</gene>
<comment type="caution">
    <text evidence="1">The sequence shown here is derived from an EMBL/GenBank/DDBJ whole genome shotgun (WGS) entry which is preliminary data.</text>
</comment>
<evidence type="ECO:0000313" key="1">
    <source>
        <dbReference type="EMBL" id="EMA41978.1"/>
    </source>
</evidence>
<dbReference type="PATRIC" id="fig|1132509.6.peg.63"/>
<dbReference type="Proteomes" id="UP000011566">
    <property type="component" value="Unassembled WGS sequence"/>
</dbReference>
<evidence type="ECO:0000313" key="2">
    <source>
        <dbReference type="Proteomes" id="UP000011566"/>
    </source>
</evidence>
<dbReference type="AlphaFoldDB" id="M0M9G6"/>
<dbReference type="EMBL" id="AOMB01000003">
    <property type="protein sequence ID" value="EMA41978.1"/>
    <property type="molecule type" value="Genomic_DNA"/>
</dbReference>
<accession>M0M9G6</accession>
<protein>
    <submittedName>
        <fullName evidence="1">Uncharacterized protein</fullName>
    </submittedName>
</protein>
<organism evidence="1 2">
    <name type="scientific">Halococcus hamelinensis 100A6</name>
    <dbReference type="NCBI Taxonomy" id="1132509"/>
    <lineage>
        <taxon>Archaea</taxon>
        <taxon>Methanobacteriati</taxon>
        <taxon>Methanobacteriota</taxon>
        <taxon>Stenosarchaea group</taxon>
        <taxon>Halobacteria</taxon>
        <taxon>Halobacteriales</taxon>
        <taxon>Halococcaceae</taxon>
        <taxon>Halococcus</taxon>
    </lineage>
</organism>